<organism evidence="6 7">
    <name type="scientific">Streptantibioticus parmotrematis</name>
    <dbReference type="NCBI Taxonomy" id="2873249"/>
    <lineage>
        <taxon>Bacteria</taxon>
        <taxon>Bacillati</taxon>
        <taxon>Actinomycetota</taxon>
        <taxon>Actinomycetes</taxon>
        <taxon>Kitasatosporales</taxon>
        <taxon>Streptomycetaceae</taxon>
        <taxon>Streptantibioticus</taxon>
    </lineage>
</organism>
<dbReference type="Gene3D" id="3.40.50.1820">
    <property type="entry name" value="alpha/beta hydrolase"/>
    <property type="match status" value="1"/>
</dbReference>
<reference evidence="6 7" key="1">
    <citation type="submission" date="2021-08" db="EMBL/GenBank/DDBJ databases">
        <title>Streptomyces sp. PTM05 isolated from lichen.</title>
        <authorList>
            <person name="Somphong A."/>
            <person name="Phongsopitanun W."/>
            <person name="Tanasupawat S."/>
        </authorList>
    </citation>
    <scope>NUCLEOTIDE SEQUENCE [LARGE SCALE GENOMIC DNA]</scope>
    <source>
        <strain evidence="6 7">Ptm05</strain>
    </source>
</reference>
<name>A0ABS7QK83_9ACTN</name>
<proteinExistence type="predicted"/>
<dbReference type="InterPro" id="IPR001242">
    <property type="entry name" value="Condensation_dom"/>
</dbReference>
<feature type="region of interest" description="Disordered" evidence="4">
    <location>
        <begin position="949"/>
        <end position="971"/>
    </location>
</feature>
<dbReference type="SUPFAM" id="SSF52777">
    <property type="entry name" value="CoA-dependent acyltransferases"/>
    <property type="match status" value="2"/>
</dbReference>
<protein>
    <submittedName>
        <fullName evidence="6">Amino acid adenylation domain-containing protein</fullName>
    </submittedName>
</protein>
<dbReference type="Pfam" id="PF00550">
    <property type="entry name" value="PP-binding"/>
    <property type="match status" value="1"/>
</dbReference>
<dbReference type="InterPro" id="IPR029058">
    <property type="entry name" value="AB_hydrolase_fold"/>
</dbReference>
<dbReference type="Gene3D" id="3.30.300.30">
    <property type="match status" value="1"/>
</dbReference>
<dbReference type="InterPro" id="IPR045851">
    <property type="entry name" value="AMP-bd_C_sf"/>
</dbReference>
<dbReference type="SUPFAM" id="SSF56801">
    <property type="entry name" value="Acetyl-CoA synthetase-like"/>
    <property type="match status" value="1"/>
</dbReference>
<evidence type="ECO:0000313" key="7">
    <source>
        <dbReference type="Proteomes" id="UP001198565"/>
    </source>
</evidence>
<dbReference type="CDD" id="cd05930">
    <property type="entry name" value="A_NRPS"/>
    <property type="match status" value="1"/>
</dbReference>
<dbReference type="Gene3D" id="3.30.559.10">
    <property type="entry name" value="Chloramphenicol acetyltransferase-like domain"/>
    <property type="match status" value="1"/>
</dbReference>
<dbReference type="PROSITE" id="PS00012">
    <property type="entry name" value="PHOSPHOPANTETHEINE"/>
    <property type="match status" value="1"/>
</dbReference>
<dbReference type="PROSITE" id="PS50075">
    <property type="entry name" value="CARRIER"/>
    <property type="match status" value="1"/>
</dbReference>
<dbReference type="RefSeq" id="WP_222973272.1">
    <property type="nucleotide sequence ID" value="NZ_JAINVZ010000001.1"/>
</dbReference>
<dbReference type="PANTHER" id="PTHR45527:SF1">
    <property type="entry name" value="FATTY ACID SYNTHASE"/>
    <property type="match status" value="1"/>
</dbReference>
<evidence type="ECO:0000313" key="6">
    <source>
        <dbReference type="EMBL" id="MBY8883601.1"/>
    </source>
</evidence>
<dbReference type="InterPro" id="IPR020806">
    <property type="entry name" value="PKS_PP-bd"/>
</dbReference>
<evidence type="ECO:0000256" key="3">
    <source>
        <dbReference type="ARBA" id="ARBA00022553"/>
    </source>
</evidence>
<evidence type="ECO:0000256" key="2">
    <source>
        <dbReference type="ARBA" id="ARBA00022450"/>
    </source>
</evidence>
<comment type="caution">
    <text evidence="6">The sequence shown here is derived from an EMBL/GenBank/DDBJ whole genome shotgun (WGS) entry which is preliminary data.</text>
</comment>
<dbReference type="PANTHER" id="PTHR45527">
    <property type="entry name" value="NONRIBOSOMAL PEPTIDE SYNTHETASE"/>
    <property type="match status" value="1"/>
</dbReference>
<keyword evidence="7" id="KW-1185">Reference proteome</keyword>
<feature type="region of interest" description="Disordered" evidence="4">
    <location>
        <begin position="1316"/>
        <end position="1335"/>
    </location>
</feature>
<dbReference type="InterPro" id="IPR036736">
    <property type="entry name" value="ACP-like_sf"/>
</dbReference>
<dbReference type="NCBIfam" id="TIGR01733">
    <property type="entry name" value="AA-adenyl-dom"/>
    <property type="match status" value="1"/>
</dbReference>
<keyword evidence="3" id="KW-0597">Phosphoprotein</keyword>
<dbReference type="InterPro" id="IPR006162">
    <property type="entry name" value="Ppantetheine_attach_site"/>
</dbReference>
<dbReference type="Gene3D" id="3.40.50.980">
    <property type="match status" value="2"/>
</dbReference>
<comment type="cofactor">
    <cofactor evidence="1">
        <name>pantetheine 4'-phosphate</name>
        <dbReference type="ChEBI" id="CHEBI:47942"/>
    </cofactor>
</comment>
<dbReference type="Proteomes" id="UP001198565">
    <property type="component" value="Unassembled WGS sequence"/>
</dbReference>
<dbReference type="InterPro" id="IPR025110">
    <property type="entry name" value="AMP-bd_C"/>
</dbReference>
<evidence type="ECO:0000256" key="1">
    <source>
        <dbReference type="ARBA" id="ARBA00001957"/>
    </source>
</evidence>
<feature type="domain" description="Carrier" evidence="5">
    <location>
        <begin position="968"/>
        <end position="1043"/>
    </location>
</feature>
<dbReference type="InterPro" id="IPR020845">
    <property type="entry name" value="AMP-binding_CS"/>
</dbReference>
<evidence type="ECO:0000256" key="4">
    <source>
        <dbReference type="SAM" id="MobiDB-lite"/>
    </source>
</evidence>
<dbReference type="InterPro" id="IPR001031">
    <property type="entry name" value="Thioesterase"/>
</dbReference>
<keyword evidence="2" id="KW-0596">Phosphopantetheine</keyword>
<dbReference type="InterPro" id="IPR010071">
    <property type="entry name" value="AA_adenyl_dom"/>
</dbReference>
<dbReference type="Pfam" id="PF00668">
    <property type="entry name" value="Condensation"/>
    <property type="match status" value="1"/>
</dbReference>
<evidence type="ECO:0000259" key="5">
    <source>
        <dbReference type="PROSITE" id="PS50075"/>
    </source>
</evidence>
<accession>A0ABS7QK83</accession>
<dbReference type="EMBL" id="JAINVZ010000001">
    <property type="protein sequence ID" value="MBY8883601.1"/>
    <property type="molecule type" value="Genomic_DNA"/>
</dbReference>
<dbReference type="Gene3D" id="2.30.38.10">
    <property type="entry name" value="Luciferase, Domain 3"/>
    <property type="match status" value="1"/>
</dbReference>
<dbReference type="Gene3D" id="3.30.559.30">
    <property type="entry name" value="Nonribosomal peptide synthetase, condensation domain"/>
    <property type="match status" value="2"/>
</dbReference>
<dbReference type="Pfam" id="PF13193">
    <property type="entry name" value="AMP-binding_C"/>
    <property type="match status" value="1"/>
</dbReference>
<gene>
    <name evidence="6" type="ORF">K7472_01910</name>
</gene>
<dbReference type="Pfam" id="PF00501">
    <property type="entry name" value="AMP-binding"/>
    <property type="match status" value="1"/>
</dbReference>
<dbReference type="Pfam" id="PF00975">
    <property type="entry name" value="Thioesterase"/>
    <property type="match status" value="1"/>
</dbReference>
<dbReference type="InterPro" id="IPR000873">
    <property type="entry name" value="AMP-dep_synth/lig_dom"/>
</dbReference>
<dbReference type="InterPro" id="IPR023213">
    <property type="entry name" value="CAT-like_dom_sf"/>
</dbReference>
<dbReference type="SUPFAM" id="SSF53474">
    <property type="entry name" value="alpha/beta-Hydrolases"/>
    <property type="match status" value="1"/>
</dbReference>
<feature type="region of interest" description="Disordered" evidence="4">
    <location>
        <begin position="1"/>
        <end position="22"/>
    </location>
</feature>
<dbReference type="SMART" id="SM00823">
    <property type="entry name" value="PKS_PP"/>
    <property type="match status" value="1"/>
</dbReference>
<sequence length="1335" mass="142523">MTDVQGARTDVHGDGEPSRPLTAAQAGVWFAQQVDPANPIYNTADWLEIHGPVDPVLFDRAVRMTYEEADALHVRFVETDAGPRQLTAYDADVPLPVIDVSGEPDPVAAAEAWMRADMATPVGLTDGPLFAFALFRAGDAHWLWYQRGHHIVMDGYGGALFVRRAAEVYDALLAGEPSASGALGSSRRLLDEDLAYRADEAFTEDRAYWTAQLAGQEPPVGLARRDARMSHAFLRRTATVAPEAADRLRTAARALKVGRPALIIAAVAAYTHRLTGAPEVTLGLPVTARKTLAARTTPAMTANVLPLRLPTSPATTLGELVKEVSATSRQALRHQRYRTEDIRRDLSRATADRRLFGPVVNIMPVDEALAFGGHRTTAHNLSNGPVEDLAIVVYEEPDGAGLRINFNANPALYDEDELAAHERRFTAFLDTVAATAADTPLGRVETLGEDERRLVLGEFAGTVRSAPRLTFPLLFGEQKRRTPNATAVVAHDAVMTYRQLDARAERLARALTARGAGPGRIVGIALPRSAELVVGLLAVLKSGAAYLPIDLDYPAERREFMLSDSGATLLLTTASVAPPRSESGPRHLVLDGHGRVAGPELPREADALTSPAPEDAAYVVYTSGSTGVPKGVVVEHRAVADYLTWCRQAYPDLRGATLLHTSFSFDLTVTALLGPLVSGGVVQLAALEDGVEGLPGATPVTFLKATPSHLPLLTALPADRSPHGTLVLGGEELRGTALREWRRAHPDVTVINAYGPTEATVNCAQYRLPPDAPLPEGAVPIGRPFPGTRAYVLDAALRPMPVGTVGELYVAGAGLARGYLGRPGLTASRFVADPHGAPGSRMYRTGDLARWRADGELEFAGRADTQVKLRGYRVELGEIEAALTVLPGVSHAAAAVRDDRLVGYAVAADGGPGVPGDARQRLAARLPAHLVPARVVTLARLPLTANGKLDRTALPSPAATGPGGGGRAPRSPQEEILCALFAEVLDLPRVGVDDDFFDLGGHSLLAARLIGRIRDALGVQLGLRALFEAPTVAALGSRLNVDTRDDAFDVLLPLRAGGSRPPLFCMHPAGGLSWCYSGLMRHLGPDVPIYGLQSPVLGAGGDPAESVEDLAERFLTEVRAVQPHGPYHLLGWSFGGTVAFAMATRLQAEGEEVAFLAMLDSYPSGFWDDGYAPDERMALNTLLEVAGCDFDDLGNAQLEQDGVHDVVRREGATVIEILRRAGSVLANLEERHLASFAEIFSNNARLQRSFFPARYHGDVLFFTADLGRGPDSPTVDLWTPYVIGAIDNHHVESTHNNMTQPGPLAAIGRVLADRLPRPTAPQTGAGTQADRRAAG</sequence>
<dbReference type="SUPFAM" id="SSF47336">
    <property type="entry name" value="ACP-like"/>
    <property type="match status" value="1"/>
</dbReference>
<dbReference type="InterPro" id="IPR009081">
    <property type="entry name" value="PP-bd_ACP"/>
</dbReference>
<dbReference type="PROSITE" id="PS00455">
    <property type="entry name" value="AMP_BINDING"/>
    <property type="match status" value="1"/>
</dbReference>